<dbReference type="SUPFAM" id="SSF52540">
    <property type="entry name" value="P-loop containing nucleoside triphosphate hydrolases"/>
    <property type="match status" value="1"/>
</dbReference>
<dbReference type="PANTHER" id="PTHR10039">
    <property type="entry name" value="AMELOGENIN"/>
    <property type="match status" value="1"/>
</dbReference>
<dbReference type="Proteomes" id="UP000276215">
    <property type="component" value="Unassembled WGS sequence"/>
</dbReference>
<dbReference type="STRING" id="1336337.A0A3N4J336"/>
<reference evidence="4 5" key="1">
    <citation type="journal article" date="2018" name="Nat. Ecol. Evol.">
        <title>Pezizomycetes genomes reveal the molecular basis of ectomycorrhizal truffle lifestyle.</title>
        <authorList>
            <person name="Murat C."/>
            <person name="Payen T."/>
            <person name="Noel B."/>
            <person name="Kuo A."/>
            <person name="Morin E."/>
            <person name="Chen J."/>
            <person name="Kohler A."/>
            <person name="Krizsan K."/>
            <person name="Balestrini R."/>
            <person name="Da Silva C."/>
            <person name="Montanini B."/>
            <person name="Hainaut M."/>
            <person name="Levati E."/>
            <person name="Barry K.W."/>
            <person name="Belfiori B."/>
            <person name="Cichocki N."/>
            <person name="Clum A."/>
            <person name="Dockter R.B."/>
            <person name="Fauchery L."/>
            <person name="Guy J."/>
            <person name="Iotti M."/>
            <person name="Le Tacon F."/>
            <person name="Lindquist E.A."/>
            <person name="Lipzen A."/>
            <person name="Malagnac F."/>
            <person name="Mello A."/>
            <person name="Molinier V."/>
            <person name="Miyauchi S."/>
            <person name="Poulain J."/>
            <person name="Riccioni C."/>
            <person name="Rubini A."/>
            <person name="Sitrit Y."/>
            <person name="Splivallo R."/>
            <person name="Traeger S."/>
            <person name="Wang M."/>
            <person name="Zifcakova L."/>
            <person name="Wipf D."/>
            <person name="Zambonelli A."/>
            <person name="Paolocci F."/>
            <person name="Nowrousian M."/>
            <person name="Ottonello S."/>
            <person name="Baldrian P."/>
            <person name="Spatafora J.W."/>
            <person name="Henrissat B."/>
            <person name="Nagy L.G."/>
            <person name="Aury J.M."/>
            <person name="Wincker P."/>
            <person name="Grigoriev I.V."/>
            <person name="Bonfante P."/>
            <person name="Martin F.M."/>
        </authorList>
    </citation>
    <scope>NUCLEOTIDE SEQUENCE [LARGE SCALE GENOMIC DNA]</scope>
    <source>
        <strain evidence="4 5">120613-1</strain>
    </source>
</reference>
<keyword evidence="1" id="KW-0677">Repeat</keyword>
<dbReference type="Pfam" id="PF24883">
    <property type="entry name" value="NPHP3_N"/>
    <property type="match status" value="1"/>
</dbReference>
<evidence type="ECO:0000256" key="1">
    <source>
        <dbReference type="ARBA" id="ARBA00022737"/>
    </source>
</evidence>
<sequence>MKRSFSQYLSNIIGSVNNIANITDEHSQVLEWISPVESHKRHREASVARLGGVGDWVLETPEFQSWRGDENGRSHEKVLLCCGIPGAGKTFTCSLIIDALCDNTTVPNVGVAYLYCDYRKQEEHTSVKMIGSLLRQFVAAMPEVLEELTKAFRIARGQLGGRTLQLERMMDMFPKVLASFDRTFICVDALDEFPVEHRANFLQLLGQIIDKSPNTRLFLSGRPFIQLELDNQFGRLASTINIQLRHDDVRRYLTQKLNDDPVTRAMDDELRAEIMENMMKKDTDIFLLLALHIDAILREVTISERRKKLHHIGNSLNNAYGPTIDRIRSQSEVMSRLGMAALMWTSLAERPLSITELCYALAVKIGTTELDPDNIPSIQTVLACCLGLVAVDEETSTVRLIHTTLQEQLQSQQDIFGSPHSTIAEVCLTYLNFQYVQQHSAPLKTSPGRFSLLDGVLARFPFIRSGSPTLPLLEYASGYWIVHAQRGLTESAERSTIDVPN</sequence>
<gene>
    <name evidence="4" type="ORF">L873DRAFT_1752079</name>
</gene>
<evidence type="ECO:0000259" key="2">
    <source>
        <dbReference type="Pfam" id="PF22939"/>
    </source>
</evidence>
<dbReference type="PANTHER" id="PTHR10039:SF15">
    <property type="entry name" value="NACHT DOMAIN-CONTAINING PROTEIN"/>
    <property type="match status" value="1"/>
</dbReference>
<feature type="domain" description="GPI inositol-deacylase winged helix" evidence="2">
    <location>
        <begin position="336"/>
        <end position="412"/>
    </location>
</feature>
<dbReference type="Pfam" id="PF22939">
    <property type="entry name" value="WHD_GPIID"/>
    <property type="match status" value="1"/>
</dbReference>
<feature type="domain" description="Nephrocystin 3-like N-terminal" evidence="3">
    <location>
        <begin position="52"/>
        <end position="222"/>
    </location>
</feature>
<dbReference type="AlphaFoldDB" id="A0A3N4J336"/>
<dbReference type="OrthoDB" id="195446at2759"/>
<dbReference type="Gene3D" id="3.40.50.300">
    <property type="entry name" value="P-loop containing nucleotide triphosphate hydrolases"/>
    <property type="match status" value="1"/>
</dbReference>
<keyword evidence="5" id="KW-1185">Reference proteome</keyword>
<organism evidence="4 5">
    <name type="scientific">Choiromyces venosus 120613-1</name>
    <dbReference type="NCBI Taxonomy" id="1336337"/>
    <lineage>
        <taxon>Eukaryota</taxon>
        <taxon>Fungi</taxon>
        <taxon>Dikarya</taxon>
        <taxon>Ascomycota</taxon>
        <taxon>Pezizomycotina</taxon>
        <taxon>Pezizomycetes</taxon>
        <taxon>Pezizales</taxon>
        <taxon>Tuberaceae</taxon>
        <taxon>Choiromyces</taxon>
    </lineage>
</organism>
<dbReference type="InterPro" id="IPR054471">
    <property type="entry name" value="GPIID_WHD"/>
</dbReference>
<dbReference type="EMBL" id="ML120495">
    <property type="protein sequence ID" value="RPA91518.1"/>
    <property type="molecule type" value="Genomic_DNA"/>
</dbReference>
<accession>A0A3N4J336</accession>
<proteinExistence type="predicted"/>
<dbReference type="InterPro" id="IPR056884">
    <property type="entry name" value="NPHP3-like_N"/>
</dbReference>
<evidence type="ECO:0000259" key="3">
    <source>
        <dbReference type="Pfam" id="PF24883"/>
    </source>
</evidence>
<evidence type="ECO:0000313" key="5">
    <source>
        <dbReference type="Proteomes" id="UP000276215"/>
    </source>
</evidence>
<evidence type="ECO:0000313" key="4">
    <source>
        <dbReference type="EMBL" id="RPA91518.1"/>
    </source>
</evidence>
<name>A0A3N4J336_9PEZI</name>
<dbReference type="InterPro" id="IPR027417">
    <property type="entry name" value="P-loop_NTPase"/>
</dbReference>
<protein>
    <submittedName>
        <fullName evidence="4">Uncharacterized protein</fullName>
    </submittedName>
</protein>